<proteinExistence type="predicted"/>
<dbReference type="NCBIfam" id="TIGR00738">
    <property type="entry name" value="rrf2_super"/>
    <property type="match status" value="1"/>
</dbReference>
<evidence type="ECO:0000256" key="1">
    <source>
        <dbReference type="ARBA" id="ARBA00023125"/>
    </source>
</evidence>
<dbReference type="Proteomes" id="UP001606134">
    <property type="component" value="Unassembled WGS sequence"/>
</dbReference>
<keyword evidence="1" id="KW-0238">DNA-binding</keyword>
<dbReference type="InterPro" id="IPR036390">
    <property type="entry name" value="WH_DNA-bd_sf"/>
</dbReference>
<dbReference type="PANTHER" id="PTHR33221">
    <property type="entry name" value="WINGED HELIX-TURN-HELIX TRANSCRIPTIONAL REGULATOR, RRF2 FAMILY"/>
    <property type="match status" value="1"/>
</dbReference>
<accession>A0ABW7HEJ1</accession>
<dbReference type="InterPro" id="IPR000944">
    <property type="entry name" value="Tscrpt_reg_Rrf2"/>
</dbReference>
<gene>
    <name evidence="2" type="ORF">ACG04R_16675</name>
</gene>
<organism evidence="2 3">
    <name type="scientific">Pelomonas candidula</name>
    <dbReference type="NCBI Taxonomy" id="3299025"/>
    <lineage>
        <taxon>Bacteria</taxon>
        <taxon>Pseudomonadati</taxon>
        <taxon>Pseudomonadota</taxon>
        <taxon>Betaproteobacteria</taxon>
        <taxon>Burkholderiales</taxon>
        <taxon>Sphaerotilaceae</taxon>
        <taxon>Roseateles</taxon>
    </lineage>
</organism>
<dbReference type="InterPro" id="IPR036388">
    <property type="entry name" value="WH-like_DNA-bd_sf"/>
</dbReference>
<dbReference type="EMBL" id="JBIGIC010000008">
    <property type="protein sequence ID" value="MFG6488324.1"/>
    <property type="molecule type" value="Genomic_DNA"/>
</dbReference>
<dbReference type="SUPFAM" id="SSF46785">
    <property type="entry name" value="Winged helix' DNA-binding domain"/>
    <property type="match status" value="1"/>
</dbReference>
<evidence type="ECO:0000313" key="3">
    <source>
        <dbReference type="Proteomes" id="UP001606134"/>
    </source>
</evidence>
<dbReference type="PANTHER" id="PTHR33221:SF4">
    <property type="entry name" value="HTH-TYPE TRANSCRIPTIONAL REPRESSOR NSRR"/>
    <property type="match status" value="1"/>
</dbReference>
<protein>
    <submittedName>
        <fullName evidence="2">RrF2 family transcriptional regulator</fullName>
    </submittedName>
</protein>
<dbReference type="Pfam" id="PF02082">
    <property type="entry name" value="Rrf2"/>
    <property type="match status" value="1"/>
</dbReference>
<dbReference type="Gene3D" id="1.10.10.10">
    <property type="entry name" value="Winged helix-like DNA-binding domain superfamily/Winged helix DNA-binding domain"/>
    <property type="match status" value="1"/>
</dbReference>
<keyword evidence="3" id="KW-1185">Reference proteome</keyword>
<dbReference type="PROSITE" id="PS51197">
    <property type="entry name" value="HTH_RRF2_2"/>
    <property type="match status" value="1"/>
</dbReference>
<name>A0ABW7HEJ1_9BURK</name>
<evidence type="ECO:0000313" key="2">
    <source>
        <dbReference type="EMBL" id="MFG6488324.1"/>
    </source>
</evidence>
<dbReference type="RefSeq" id="WP_394412995.1">
    <property type="nucleotide sequence ID" value="NZ_JBIGIC010000008.1"/>
</dbReference>
<sequence length="149" mass="16401">MKLTAFTDYSLRVLIYLATEPDRRATIAEISAAFDIKANHLTKVVHHLGKCGWVVTVRGKGGGLTLARPADQIGVGRVVRDAEGVDQPAECFSDEQNHCAIVRSCRLKGVLAEAVDAFYAVLDRYTLADITRNREMLAQVLHFHPVRAA</sequence>
<comment type="caution">
    <text evidence="2">The sequence shown here is derived from an EMBL/GenBank/DDBJ whole genome shotgun (WGS) entry which is preliminary data.</text>
</comment>
<reference evidence="2 3" key="1">
    <citation type="submission" date="2024-08" db="EMBL/GenBank/DDBJ databases">
        <authorList>
            <person name="Lu H."/>
        </authorList>
    </citation>
    <scope>NUCLEOTIDE SEQUENCE [LARGE SCALE GENOMIC DNA]</scope>
    <source>
        <strain evidence="2 3">BYS78W</strain>
    </source>
</reference>